<accession>A0AAV5JIV8</accession>
<dbReference type="AlphaFoldDB" id="A0AAV5JIV8"/>
<protein>
    <recommendedName>
        <fullName evidence="3">Retrotransposon gag domain-containing protein</fullName>
    </recommendedName>
</protein>
<evidence type="ECO:0000313" key="1">
    <source>
        <dbReference type="EMBL" id="GKV11462.1"/>
    </source>
</evidence>
<evidence type="ECO:0008006" key="3">
    <source>
        <dbReference type="Google" id="ProtNLM"/>
    </source>
</evidence>
<organism evidence="1 2">
    <name type="scientific">Rubroshorea leprosula</name>
    <dbReference type="NCBI Taxonomy" id="152421"/>
    <lineage>
        <taxon>Eukaryota</taxon>
        <taxon>Viridiplantae</taxon>
        <taxon>Streptophyta</taxon>
        <taxon>Embryophyta</taxon>
        <taxon>Tracheophyta</taxon>
        <taxon>Spermatophyta</taxon>
        <taxon>Magnoliopsida</taxon>
        <taxon>eudicotyledons</taxon>
        <taxon>Gunneridae</taxon>
        <taxon>Pentapetalae</taxon>
        <taxon>rosids</taxon>
        <taxon>malvids</taxon>
        <taxon>Malvales</taxon>
        <taxon>Dipterocarpaceae</taxon>
        <taxon>Rubroshorea</taxon>
    </lineage>
</organism>
<keyword evidence="2" id="KW-1185">Reference proteome</keyword>
<sequence length="217" mass="24044">MTGMLQLQEVHSGATDGNGGFATWPDNSTLLVAIVVNIDRAPPNAIDPAQEILSKPYPKKYESPTFPQYHGRKGSAMEHVSKFLDAMGAYSEERITALDLHNTRQCTSEDLMAYVKRFKDLALECCSGHVESFLVEICINNMFLEYHAVLENIEINQFARLLYVARRTAISIKAISGGKTVMKSMEKKATTHTLAVSIRGQGQGQKRRDRDAASSCC</sequence>
<dbReference type="Proteomes" id="UP001054252">
    <property type="component" value="Unassembled WGS sequence"/>
</dbReference>
<reference evidence="1 2" key="1">
    <citation type="journal article" date="2021" name="Commun. Biol.">
        <title>The genome of Shorea leprosula (Dipterocarpaceae) highlights the ecological relevance of drought in aseasonal tropical rainforests.</title>
        <authorList>
            <person name="Ng K.K.S."/>
            <person name="Kobayashi M.J."/>
            <person name="Fawcett J.A."/>
            <person name="Hatakeyama M."/>
            <person name="Paape T."/>
            <person name="Ng C.H."/>
            <person name="Ang C.C."/>
            <person name="Tnah L.H."/>
            <person name="Lee C.T."/>
            <person name="Nishiyama T."/>
            <person name="Sese J."/>
            <person name="O'Brien M.J."/>
            <person name="Copetti D."/>
            <person name="Mohd Noor M.I."/>
            <person name="Ong R.C."/>
            <person name="Putra M."/>
            <person name="Sireger I.Z."/>
            <person name="Indrioko S."/>
            <person name="Kosugi Y."/>
            <person name="Izuno A."/>
            <person name="Isagi Y."/>
            <person name="Lee S.L."/>
            <person name="Shimizu K.K."/>
        </authorList>
    </citation>
    <scope>NUCLEOTIDE SEQUENCE [LARGE SCALE GENOMIC DNA]</scope>
    <source>
        <strain evidence="1">214</strain>
    </source>
</reference>
<gene>
    <name evidence="1" type="ORF">SLEP1_g22721</name>
</gene>
<comment type="caution">
    <text evidence="1">The sequence shown here is derived from an EMBL/GenBank/DDBJ whole genome shotgun (WGS) entry which is preliminary data.</text>
</comment>
<dbReference type="EMBL" id="BPVZ01000034">
    <property type="protein sequence ID" value="GKV11462.1"/>
    <property type="molecule type" value="Genomic_DNA"/>
</dbReference>
<evidence type="ECO:0000313" key="2">
    <source>
        <dbReference type="Proteomes" id="UP001054252"/>
    </source>
</evidence>
<name>A0AAV5JIV8_9ROSI</name>
<proteinExistence type="predicted"/>